<dbReference type="GO" id="GO:0030170">
    <property type="term" value="F:pyridoxal phosphate binding"/>
    <property type="evidence" value="ECO:0007669"/>
    <property type="project" value="UniProtKB-ARBA"/>
</dbReference>
<evidence type="ECO:0000256" key="3">
    <source>
        <dbReference type="ARBA" id="ARBA00007103"/>
    </source>
</evidence>
<comment type="pathway">
    <text evidence="2">Amino-acid biosynthesis; L-cysteine biosynthesis; L-cysteine from L-homocysteine and L-serine: step 1/2.</text>
</comment>
<dbReference type="AlphaFoldDB" id="A0A4U5M3I4"/>
<dbReference type="EC" id="4.2.1.22" evidence="5"/>
<dbReference type="FunFam" id="3.40.50.1100:FF:000118">
    <property type="entry name" value="Related to CYS4-cystathionine beta-synthase"/>
    <property type="match status" value="1"/>
</dbReference>
<dbReference type="GO" id="GO:0019344">
    <property type="term" value="P:cysteine biosynthetic process"/>
    <property type="evidence" value="ECO:0007669"/>
    <property type="project" value="UniProtKB-ARBA"/>
</dbReference>
<dbReference type="Pfam" id="PF00291">
    <property type="entry name" value="PALP"/>
    <property type="match status" value="1"/>
</dbReference>
<dbReference type="Gene3D" id="3.40.50.1100">
    <property type="match status" value="2"/>
</dbReference>
<evidence type="ECO:0000256" key="1">
    <source>
        <dbReference type="ARBA" id="ARBA00001933"/>
    </source>
</evidence>
<reference evidence="9 10" key="2">
    <citation type="journal article" date="2019" name="G3 (Bethesda)">
        <title>Hybrid Assembly of the Genome of the Entomopathogenic Nematode Steinernema carpocapsae Identifies the X-Chromosome.</title>
        <authorList>
            <person name="Serra L."/>
            <person name="Macchietto M."/>
            <person name="Macias-Munoz A."/>
            <person name="McGill C.J."/>
            <person name="Rodriguez I.M."/>
            <person name="Rodriguez B."/>
            <person name="Murad R."/>
            <person name="Mortazavi A."/>
        </authorList>
    </citation>
    <scope>NUCLEOTIDE SEQUENCE [LARGE SCALE GENOMIC DNA]</scope>
    <source>
        <strain evidence="9 10">ALL</strain>
    </source>
</reference>
<evidence type="ECO:0000256" key="7">
    <source>
        <dbReference type="ARBA" id="ARBA00047490"/>
    </source>
</evidence>
<dbReference type="GO" id="GO:0004122">
    <property type="term" value="F:cystathionine beta-synthase activity"/>
    <property type="evidence" value="ECO:0007669"/>
    <property type="project" value="UniProtKB-EC"/>
</dbReference>
<evidence type="ECO:0000313" key="10">
    <source>
        <dbReference type="Proteomes" id="UP000298663"/>
    </source>
</evidence>
<name>A0A4U5M3I4_STECR</name>
<dbReference type="CDD" id="cd01561">
    <property type="entry name" value="CBS_like"/>
    <property type="match status" value="1"/>
</dbReference>
<gene>
    <name evidence="9" type="ORF">L596_027164</name>
</gene>
<reference evidence="9 10" key="1">
    <citation type="journal article" date="2015" name="Genome Biol.">
        <title>Comparative genomics of Steinernema reveals deeply conserved gene regulatory networks.</title>
        <authorList>
            <person name="Dillman A.R."/>
            <person name="Macchietto M."/>
            <person name="Porter C.F."/>
            <person name="Rogers A."/>
            <person name="Williams B."/>
            <person name="Antoshechkin I."/>
            <person name="Lee M.M."/>
            <person name="Goodwin Z."/>
            <person name="Lu X."/>
            <person name="Lewis E.E."/>
            <person name="Goodrich-Blair H."/>
            <person name="Stock S.P."/>
            <person name="Adams B.J."/>
            <person name="Sternberg P.W."/>
            <person name="Mortazavi A."/>
        </authorList>
    </citation>
    <scope>NUCLEOTIDE SEQUENCE [LARGE SCALE GENOMIC DNA]</scope>
    <source>
        <strain evidence="9 10">ALL</strain>
    </source>
</reference>
<dbReference type="InterPro" id="IPR050214">
    <property type="entry name" value="Cys_Synth/Cystath_Beta-Synth"/>
</dbReference>
<dbReference type="FunFam" id="3.40.50.1100:FF:000003">
    <property type="entry name" value="Cystathionine beta-synthase"/>
    <property type="match status" value="1"/>
</dbReference>
<dbReference type="EMBL" id="AZBU02000010">
    <property type="protein sequence ID" value="TKR63321.1"/>
    <property type="molecule type" value="Genomic_DNA"/>
</dbReference>
<proteinExistence type="inferred from homology"/>
<comment type="similarity">
    <text evidence="3">Belongs to the cysteine synthase/cystathionine beta-synthase family.</text>
</comment>
<evidence type="ECO:0000256" key="4">
    <source>
        <dbReference type="ARBA" id="ARBA00011245"/>
    </source>
</evidence>
<protein>
    <recommendedName>
        <fullName evidence="5">cystathionine beta-synthase</fullName>
        <ecNumber evidence="5">4.2.1.22</ecNumber>
    </recommendedName>
</protein>
<evidence type="ECO:0000313" key="9">
    <source>
        <dbReference type="EMBL" id="TKR63321.1"/>
    </source>
</evidence>
<evidence type="ECO:0000256" key="6">
    <source>
        <dbReference type="ARBA" id="ARBA00022898"/>
    </source>
</evidence>
<dbReference type="OrthoDB" id="728at2759"/>
<accession>A0A4U5M3I4</accession>
<comment type="cofactor">
    <cofactor evidence="1">
        <name>pyridoxal 5'-phosphate</name>
        <dbReference type="ChEBI" id="CHEBI:597326"/>
    </cofactor>
</comment>
<keyword evidence="10" id="KW-1185">Reference proteome</keyword>
<dbReference type="PANTHER" id="PTHR10314">
    <property type="entry name" value="CYSTATHIONINE BETA-SYNTHASE"/>
    <property type="match status" value="1"/>
</dbReference>
<keyword evidence="6" id="KW-0663">Pyridoxal phosphate</keyword>
<comment type="subunit">
    <text evidence="4">Monomer.</text>
</comment>
<dbReference type="InterPro" id="IPR036052">
    <property type="entry name" value="TrpB-like_PALP_sf"/>
</dbReference>
<dbReference type="SUPFAM" id="SSF53686">
    <property type="entry name" value="Tryptophan synthase beta subunit-like PLP-dependent enzymes"/>
    <property type="match status" value="1"/>
</dbReference>
<organism evidence="9 10">
    <name type="scientific">Steinernema carpocapsae</name>
    <name type="common">Entomopathogenic nematode</name>
    <dbReference type="NCBI Taxonomy" id="34508"/>
    <lineage>
        <taxon>Eukaryota</taxon>
        <taxon>Metazoa</taxon>
        <taxon>Ecdysozoa</taxon>
        <taxon>Nematoda</taxon>
        <taxon>Chromadorea</taxon>
        <taxon>Rhabditida</taxon>
        <taxon>Tylenchina</taxon>
        <taxon>Panagrolaimomorpha</taxon>
        <taxon>Strongyloidoidea</taxon>
        <taxon>Steinernematidae</taxon>
        <taxon>Steinernema</taxon>
    </lineage>
</organism>
<dbReference type="InterPro" id="IPR001926">
    <property type="entry name" value="TrpB-like_PALP"/>
</dbReference>
<dbReference type="STRING" id="34508.A0A4U5M3I4"/>
<dbReference type="Proteomes" id="UP000298663">
    <property type="component" value="Unassembled WGS sequence"/>
</dbReference>
<evidence type="ECO:0000256" key="5">
    <source>
        <dbReference type="ARBA" id="ARBA00012041"/>
    </source>
</evidence>
<evidence type="ECO:0000256" key="2">
    <source>
        <dbReference type="ARBA" id="ARBA00005003"/>
    </source>
</evidence>
<evidence type="ECO:0000259" key="8">
    <source>
        <dbReference type="Pfam" id="PF00291"/>
    </source>
</evidence>
<sequence length="342" mass="37469">MASNNDYMPWGEAPQWDWSEEGITDQHGLHRFMDRYSHSHRMQRPKIYDNILTAIGDSPLVKLHKIPERFGVECNVYVKPELFNSGGSIKDRVALKMIETAEAQRRLKPGMTIIEPTSGNTGIGLALVAAVKGYKCIIVMPDNMSKEKADLMHALGVKIVRTPAVPYADPDSHVNLAFRMQKQIPGSIVLNQYLNCANPLTHYEGTGNEILDALNENVDMIVAGVGTGGTITGVAKKCKNVNPNCIIVGADPIGKPDEKNYHLEVEGIHPKDGMPVVLDTSFIDEWIKVSDKDVFTTARQMIQEEGILCGGSSGCAIWAAMQAAKKNARIAWLSCLTALGTI</sequence>
<comment type="caution">
    <text evidence="9">The sequence shown here is derived from an EMBL/GenBank/DDBJ whole genome shotgun (WGS) entry which is preliminary data.</text>
</comment>
<feature type="domain" description="Tryptophan synthase beta chain-like PALP" evidence="8">
    <location>
        <begin position="52"/>
        <end position="325"/>
    </location>
</feature>
<comment type="catalytic activity">
    <reaction evidence="7">
        <text>L-homocysteine + L-serine = L,L-cystathionine + H2O</text>
        <dbReference type="Rhea" id="RHEA:10112"/>
        <dbReference type="ChEBI" id="CHEBI:15377"/>
        <dbReference type="ChEBI" id="CHEBI:33384"/>
        <dbReference type="ChEBI" id="CHEBI:58161"/>
        <dbReference type="ChEBI" id="CHEBI:58199"/>
        <dbReference type="EC" id="4.2.1.22"/>
    </reaction>
</comment>